<evidence type="ECO:0000259" key="3">
    <source>
        <dbReference type="PROSITE" id="PS51371"/>
    </source>
</evidence>
<dbReference type="Proteomes" id="UP000466864">
    <property type="component" value="Unassembled WGS sequence"/>
</dbReference>
<evidence type="ECO:0000313" key="4">
    <source>
        <dbReference type="EMBL" id="MST82105.1"/>
    </source>
</evidence>
<dbReference type="EMBL" id="VUMV01000004">
    <property type="protein sequence ID" value="MST82105.1"/>
    <property type="molecule type" value="Genomic_DNA"/>
</dbReference>
<dbReference type="AlphaFoldDB" id="A0A7X2TNZ9"/>
<evidence type="ECO:0000256" key="1">
    <source>
        <dbReference type="ARBA" id="ARBA00023122"/>
    </source>
</evidence>
<comment type="caution">
    <text evidence="4">The sequence shown here is derived from an EMBL/GenBank/DDBJ whole genome shotgun (WGS) entry which is preliminary data.</text>
</comment>
<proteinExistence type="predicted"/>
<dbReference type="RefSeq" id="WP_154458009.1">
    <property type="nucleotide sequence ID" value="NZ_VUMV01000004.1"/>
</dbReference>
<dbReference type="Gene3D" id="3.10.580.10">
    <property type="entry name" value="CBS-domain"/>
    <property type="match status" value="1"/>
</dbReference>
<keyword evidence="1 2" id="KW-0129">CBS domain</keyword>
<dbReference type="InterPro" id="IPR051257">
    <property type="entry name" value="Diverse_CBS-Domain"/>
</dbReference>
<name>A0A7X2TNZ9_9FIRM</name>
<keyword evidence="5" id="KW-1185">Reference proteome</keyword>
<accession>A0A7X2TNZ9</accession>
<dbReference type="SUPFAM" id="SSF54631">
    <property type="entry name" value="CBS-domain pair"/>
    <property type="match status" value="1"/>
</dbReference>
<dbReference type="SMART" id="SM00116">
    <property type="entry name" value="CBS"/>
    <property type="match status" value="2"/>
</dbReference>
<organism evidence="4 5">
    <name type="scientific">Bilifractor porci</name>
    <dbReference type="NCBI Taxonomy" id="2606636"/>
    <lineage>
        <taxon>Bacteria</taxon>
        <taxon>Bacillati</taxon>
        <taxon>Bacillota</taxon>
        <taxon>Clostridia</taxon>
        <taxon>Lachnospirales</taxon>
        <taxon>Lachnospiraceae</taxon>
        <taxon>Bilifractor</taxon>
    </lineage>
</organism>
<dbReference type="PANTHER" id="PTHR43080:SF26">
    <property type="entry name" value="REGULATORY PROTEIN"/>
    <property type="match status" value="1"/>
</dbReference>
<dbReference type="PROSITE" id="PS51371">
    <property type="entry name" value="CBS"/>
    <property type="match status" value="1"/>
</dbReference>
<protein>
    <submittedName>
        <fullName evidence="4">CBS domain-containing protein</fullName>
    </submittedName>
</protein>
<sequence>MNILFFITPKAETAYIPDSCTLRQALEKMEYHKYTAIPILDKGGRYVGTLTEGDLLRAIKDYYNLNMHEAEDINIMKIRRRWKMDPVNINCDIEDLMQVAMRQNFVPVVDDNGVFIGIITRKAIIQYCIEHSDLGKKKERKKN</sequence>
<dbReference type="InterPro" id="IPR000644">
    <property type="entry name" value="CBS_dom"/>
</dbReference>
<gene>
    <name evidence="4" type="ORF">FYJ60_07240</name>
</gene>
<reference evidence="4 5" key="1">
    <citation type="submission" date="2019-08" db="EMBL/GenBank/DDBJ databases">
        <title>In-depth cultivation of the pig gut microbiome towards novel bacterial diversity and tailored functional studies.</title>
        <authorList>
            <person name="Wylensek D."/>
            <person name="Hitch T.C.A."/>
            <person name="Clavel T."/>
        </authorList>
    </citation>
    <scope>NUCLEOTIDE SEQUENCE [LARGE SCALE GENOMIC DNA]</scope>
    <source>
        <strain evidence="4 5">Oil+RF-744-WCA-WT-13</strain>
    </source>
</reference>
<dbReference type="InterPro" id="IPR046342">
    <property type="entry name" value="CBS_dom_sf"/>
</dbReference>
<evidence type="ECO:0000313" key="5">
    <source>
        <dbReference type="Proteomes" id="UP000466864"/>
    </source>
</evidence>
<dbReference type="CDD" id="cd09834">
    <property type="entry name" value="CBS_pair_bac"/>
    <property type="match status" value="1"/>
</dbReference>
<dbReference type="PANTHER" id="PTHR43080">
    <property type="entry name" value="CBS DOMAIN-CONTAINING PROTEIN CBSX3, MITOCHONDRIAL"/>
    <property type="match status" value="1"/>
</dbReference>
<feature type="domain" description="CBS" evidence="3">
    <location>
        <begin position="7"/>
        <end position="67"/>
    </location>
</feature>
<evidence type="ECO:0000256" key="2">
    <source>
        <dbReference type="PROSITE-ProRule" id="PRU00703"/>
    </source>
</evidence>
<dbReference type="Pfam" id="PF00571">
    <property type="entry name" value="CBS"/>
    <property type="match status" value="2"/>
</dbReference>